<dbReference type="SUPFAM" id="SSF48498">
    <property type="entry name" value="Tetracyclin repressor-like, C-terminal domain"/>
    <property type="match status" value="1"/>
</dbReference>
<dbReference type="PANTHER" id="PTHR30055">
    <property type="entry name" value="HTH-TYPE TRANSCRIPTIONAL REGULATOR RUTR"/>
    <property type="match status" value="1"/>
</dbReference>
<dbReference type="InterPro" id="IPR039538">
    <property type="entry name" value="BetI_C"/>
</dbReference>
<evidence type="ECO:0000256" key="2">
    <source>
        <dbReference type="ARBA" id="ARBA00023015"/>
    </source>
</evidence>
<sequence>MGRKRASVRREEILAATVDEIEATGLRALRVADVAGRLGLSASLVIYHFQTKEALVAAAFAHAGESDLNRAREIVDTDAPATARLSDLLAWYLPSGSTRAWTIWMDAWSSALFDAEIQSTLTVLDREWQDVFARVIADGVATGEFALDGEDPGEPAAVAATRLLAYLDGLSVRLMVGPGEEERATMLAWVEEFADTLLARDATSAAPGGRAPGESLPPHS</sequence>
<protein>
    <submittedName>
        <fullName evidence="8">TetR family transcriptional regulator</fullName>
    </submittedName>
</protein>
<dbReference type="Proteomes" id="UP000076612">
    <property type="component" value="Unassembled WGS sequence"/>
</dbReference>
<dbReference type="Proteomes" id="UP000216867">
    <property type="component" value="Unassembled WGS sequence"/>
</dbReference>
<dbReference type="EMBL" id="NCWY01000011">
    <property type="protein sequence ID" value="PAK94852.1"/>
    <property type="molecule type" value="Genomic_DNA"/>
</dbReference>
<dbReference type="AlphaFoldDB" id="A0A165EDV6"/>
<reference evidence="9" key="1">
    <citation type="submission" date="2016-01" db="EMBL/GenBank/DDBJ databases">
        <title>Draft genome of Chromobacterium sp. F49.</title>
        <authorList>
            <person name="Hong K.W."/>
        </authorList>
    </citation>
    <scope>NUCLEOTIDE SEQUENCE [LARGE SCALE GENOMIC DNA]</scope>
    <source>
        <strain evidence="9">M40</strain>
    </source>
</reference>
<evidence type="ECO:0000313" key="9">
    <source>
        <dbReference type="Proteomes" id="UP000076612"/>
    </source>
</evidence>
<evidence type="ECO:0000313" key="10">
    <source>
        <dbReference type="Proteomes" id="UP000216867"/>
    </source>
</evidence>
<dbReference type="InterPro" id="IPR050109">
    <property type="entry name" value="HTH-type_TetR-like_transc_reg"/>
</dbReference>
<dbReference type="InterPro" id="IPR009057">
    <property type="entry name" value="Homeodomain-like_sf"/>
</dbReference>
<dbReference type="SUPFAM" id="SSF46689">
    <property type="entry name" value="Homeodomain-like"/>
    <property type="match status" value="1"/>
</dbReference>
<reference evidence="8 10" key="3">
    <citation type="submission" date="2017-04" db="EMBL/GenBank/DDBJ databases">
        <title>Kefir bacterial isolates.</title>
        <authorList>
            <person name="Kim Y."/>
            <person name="Blasche S."/>
            <person name="Patil K.R."/>
        </authorList>
    </citation>
    <scope>NUCLEOTIDE SEQUENCE [LARGE SCALE GENOMIC DNA]</scope>
    <source>
        <strain evidence="8 10">OG2</strain>
    </source>
</reference>
<dbReference type="GO" id="GO:0000976">
    <property type="term" value="F:transcription cis-regulatory region binding"/>
    <property type="evidence" value="ECO:0007669"/>
    <property type="project" value="TreeGrafter"/>
</dbReference>
<dbReference type="PANTHER" id="PTHR30055:SF200">
    <property type="entry name" value="HTH-TYPE TRANSCRIPTIONAL REPRESSOR BDCR"/>
    <property type="match status" value="1"/>
</dbReference>
<feature type="domain" description="HTH tetR-type" evidence="6">
    <location>
        <begin position="7"/>
        <end position="67"/>
    </location>
</feature>
<gene>
    <name evidence="7" type="ORF">AVW13_05265</name>
    <name evidence="8" type="ORF">B8X04_12660</name>
</gene>
<dbReference type="Gene3D" id="1.10.357.10">
    <property type="entry name" value="Tetracycline Repressor, domain 2"/>
    <property type="match status" value="1"/>
</dbReference>
<reference evidence="7" key="2">
    <citation type="submission" date="2016-01" db="EMBL/GenBank/DDBJ databases">
        <authorList>
            <person name="Hong K.W."/>
        </authorList>
    </citation>
    <scope>NUCLEOTIDE SEQUENCE</scope>
    <source>
        <strain evidence="7">M40</strain>
    </source>
</reference>
<evidence type="ECO:0000313" key="8">
    <source>
        <dbReference type="EMBL" id="PAK94852.1"/>
    </source>
</evidence>
<evidence type="ECO:0000256" key="4">
    <source>
        <dbReference type="ARBA" id="ARBA00023163"/>
    </source>
</evidence>
<dbReference type="GO" id="GO:0003700">
    <property type="term" value="F:DNA-binding transcription factor activity"/>
    <property type="evidence" value="ECO:0007669"/>
    <property type="project" value="TreeGrafter"/>
</dbReference>
<name>A0A165EDV6_9MICO</name>
<keyword evidence="3 5" id="KW-0238">DNA-binding</keyword>
<dbReference type="PROSITE" id="PS50977">
    <property type="entry name" value="HTH_TETR_2"/>
    <property type="match status" value="1"/>
</dbReference>
<evidence type="ECO:0000256" key="1">
    <source>
        <dbReference type="ARBA" id="ARBA00022491"/>
    </source>
</evidence>
<dbReference type="InterPro" id="IPR001647">
    <property type="entry name" value="HTH_TetR"/>
</dbReference>
<proteinExistence type="predicted"/>
<dbReference type="RefSeq" id="WP_009378458.1">
    <property type="nucleotide sequence ID" value="NZ_JALXWU010000002.1"/>
</dbReference>
<dbReference type="InterPro" id="IPR036271">
    <property type="entry name" value="Tet_transcr_reg_TetR-rel_C_sf"/>
</dbReference>
<dbReference type="EMBL" id="LQQR01000006">
    <property type="protein sequence ID" value="KZE22790.1"/>
    <property type="molecule type" value="Genomic_DNA"/>
</dbReference>
<feature type="DNA-binding region" description="H-T-H motif" evidence="5">
    <location>
        <begin position="30"/>
        <end position="49"/>
    </location>
</feature>
<accession>A0A165EDV6</accession>
<evidence type="ECO:0000259" key="6">
    <source>
        <dbReference type="PROSITE" id="PS50977"/>
    </source>
</evidence>
<organism evidence="8 10">
    <name type="scientific">Brevibacterium casei</name>
    <dbReference type="NCBI Taxonomy" id="33889"/>
    <lineage>
        <taxon>Bacteria</taxon>
        <taxon>Bacillati</taxon>
        <taxon>Actinomycetota</taxon>
        <taxon>Actinomycetes</taxon>
        <taxon>Micrococcales</taxon>
        <taxon>Brevibacteriaceae</taxon>
        <taxon>Brevibacterium</taxon>
    </lineage>
</organism>
<keyword evidence="1" id="KW-0678">Repressor</keyword>
<dbReference type="Pfam" id="PF00440">
    <property type="entry name" value="TetR_N"/>
    <property type="match status" value="1"/>
</dbReference>
<evidence type="ECO:0000313" key="7">
    <source>
        <dbReference type="EMBL" id="KZE22790.1"/>
    </source>
</evidence>
<dbReference type="Pfam" id="PF13977">
    <property type="entry name" value="TetR_C_6"/>
    <property type="match status" value="1"/>
</dbReference>
<keyword evidence="4" id="KW-0804">Transcription</keyword>
<evidence type="ECO:0000256" key="5">
    <source>
        <dbReference type="PROSITE-ProRule" id="PRU00335"/>
    </source>
</evidence>
<evidence type="ECO:0000256" key="3">
    <source>
        <dbReference type="ARBA" id="ARBA00023125"/>
    </source>
</evidence>
<dbReference type="STRING" id="33889.AVW13_05265"/>
<keyword evidence="2" id="KW-0805">Transcription regulation</keyword>
<comment type="caution">
    <text evidence="8">The sequence shown here is derived from an EMBL/GenBank/DDBJ whole genome shotgun (WGS) entry which is preliminary data.</text>
</comment>